<reference evidence="2 3" key="1">
    <citation type="submission" date="2018-08" db="EMBL/GenBank/DDBJ databases">
        <title>Murine metabolic-syndrome-specific gut microbial biobank.</title>
        <authorList>
            <person name="Liu C."/>
        </authorList>
    </citation>
    <scope>NUCLEOTIDE SEQUENCE [LARGE SCALE GENOMIC DNA]</scope>
    <source>
        <strain evidence="2 3">583</strain>
    </source>
</reference>
<evidence type="ECO:0000313" key="3">
    <source>
        <dbReference type="Proteomes" id="UP000467132"/>
    </source>
</evidence>
<dbReference type="SUPFAM" id="SSF49373">
    <property type="entry name" value="Invasin/intimin cell-adhesion fragments"/>
    <property type="match status" value="1"/>
</dbReference>
<name>A0A845QUQ3_9CLOT</name>
<evidence type="ECO:0000313" key="2">
    <source>
        <dbReference type="EMBL" id="NBI06617.1"/>
    </source>
</evidence>
<dbReference type="AlphaFoldDB" id="A0A845QUQ3"/>
<feature type="domain" description="BIG2" evidence="1">
    <location>
        <begin position="193"/>
        <end position="272"/>
    </location>
</feature>
<protein>
    <recommendedName>
        <fullName evidence="1">BIG2 domain-containing protein</fullName>
    </recommendedName>
</protein>
<dbReference type="InterPro" id="IPR008964">
    <property type="entry name" value="Invasin/intimin_cell_adhesion"/>
</dbReference>
<dbReference type="Pfam" id="PF02368">
    <property type="entry name" value="Big_2"/>
    <property type="match status" value="1"/>
</dbReference>
<proteinExistence type="predicted"/>
<dbReference type="Gene3D" id="2.60.40.1080">
    <property type="match status" value="1"/>
</dbReference>
<organism evidence="2 3">
    <name type="scientific">Senegalia massiliensis</name>
    <dbReference type="NCBI Taxonomy" id="1720316"/>
    <lineage>
        <taxon>Bacteria</taxon>
        <taxon>Bacillati</taxon>
        <taxon>Bacillota</taxon>
        <taxon>Clostridia</taxon>
        <taxon>Eubacteriales</taxon>
        <taxon>Clostridiaceae</taxon>
        <taxon>Senegalia</taxon>
    </lineage>
</organism>
<accession>A0A845QUQ3</accession>
<dbReference type="SMART" id="SM00635">
    <property type="entry name" value="BID_2"/>
    <property type="match status" value="1"/>
</dbReference>
<evidence type="ECO:0000259" key="1">
    <source>
        <dbReference type="SMART" id="SM00635"/>
    </source>
</evidence>
<keyword evidence="3" id="KW-1185">Reference proteome</keyword>
<dbReference type="InterPro" id="IPR003343">
    <property type="entry name" value="Big_2"/>
</dbReference>
<dbReference type="Proteomes" id="UP000467132">
    <property type="component" value="Unassembled WGS sequence"/>
</dbReference>
<comment type="caution">
    <text evidence="2">The sequence shown here is derived from an EMBL/GenBank/DDBJ whole genome shotgun (WGS) entry which is preliminary data.</text>
</comment>
<dbReference type="EMBL" id="QXXA01000007">
    <property type="protein sequence ID" value="NBI06617.1"/>
    <property type="molecule type" value="Genomic_DNA"/>
</dbReference>
<gene>
    <name evidence="2" type="ORF">D3Z33_07055</name>
</gene>
<sequence length="368" mass="40964">MNPLKNQFKQHLKKFGYNATLNNTETIRVFMQELKDGKSLTDHKYLFAELRQVKQGDFINILGVDYMIIHEEESINNVYSKYTIRRIRFDINFIIGETVYPIPAIVDEGSVGLDENKYITLGEGKIIIYIKEDDITSQIPIGERFIKMKSAWKIISITNAEKGIYKIYADKDLFVPNDDKVNEIADADRINIDTYSVTITNTTTNLYVGDTLQINVDAMKNDMPVSNPILTFNISDNTIATVDNTGLVTGVSVGSVDITVDYEGVTDTIALNIEEVATGGSYAIEIVGDAILKQWETRTYTANVTNGGVSVSKGVTWDVSNANVSINSQDETSIEVYGETKGTVTITATLIEDNSIITTREIEVISAW</sequence>